<dbReference type="InterPro" id="IPR050330">
    <property type="entry name" value="Bact_OuterMem_StrucFunc"/>
</dbReference>
<keyword evidence="1" id="KW-0812">Transmembrane</keyword>
<dbReference type="PANTHER" id="PTHR30329:SF21">
    <property type="entry name" value="LIPOPROTEIN YIAD-RELATED"/>
    <property type="match status" value="1"/>
</dbReference>
<dbReference type="InterPro" id="IPR036737">
    <property type="entry name" value="OmpA-like_sf"/>
</dbReference>
<proteinExistence type="predicted"/>
<dbReference type="CDD" id="cd07185">
    <property type="entry name" value="OmpA_C-like"/>
    <property type="match status" value="1"/>
</dbReference>
<evidence type="ECO:0000256" key="1">
    <source>
        <dbReference type="SAM" id="Phobius"/>
    </source>
</evidence>
<dbReference type="PROSITE" id="PS51123">
    <property type="entry name" value="OMPA_2"/>
    <property type="match status" value="1"/>
</dbReference>
<keyword evidence="1" id="KW-0472">Membrane</keyword>
<accession>A0A3B1B089</accession>
<dbReference type="Pfam" id="PF00691">
    <property type="entry name" value="OmpA"/>
    <property type="match status" value="1"/>
</dbReference>
<evidence type="ECO:0000259" key="2">
    <source>
        <dbReference type="PROSITE" id="PS51123"/>
    </source>
</evidence>
<dbReference type="PANTHER" id="PTHR30329">
    <property type="entry name" value="STATOR ELEMENT OF FLAGELLAR MOTOR COMPLEX"/>
    <property type="match status" value="1"/>
</dbReference>
<dbReference type="AlphaFoldDB" id="A0A3B1B089"/>
<dbReference type="SUPFAM" id="SSF103088">
    <property type="entry name" value="OmpA-like"/>
    <property type="match status" value="1"/>
</dbReference>
<gene>
    <name evidence="3" type="ORF">MNBD_GAMMA20-1526</name>
</gene>
<keyword evidence="1" id="KW-1133">Transmembrane helix</keyword>
<evidence type="ECO:0000313" key="3">
    <source>
        <dbReference type="EMBL" id="VAW98496.1"/>
    </source>
</evidence>
<feature type="domain" description="OmpA-like" evidence="2">
    <location>
        <begin position="456"/>
        <end position="580"/>
    </location>
</feature>
<name>A0A3B1B089_9ZZZZ</name>
<feature type="transmembrane region" description="Helical" evidence="1">
    <location>
        <begin position="295"/>
        <end position="315"/>
    </location>
</feature>
<protein>
    <recommendedName>
        <fullName evidence="2">OmpA-like domain-containing protein</fullName>
    </recommendedName>
</protein>
<organism evidence="3">
    <name type="scientific">hydrothermal vent metagenome</name>
    <dbReference type="NCBI Taxonomy" id="652676"/>
    <lineage>
        <taxon>unclassified sequences</taxon>
        <taxon>metagenomes</taxon>
        <taxon>ecological metagenomes</taxon>
    </lineage>
</organism>
<sequence length="586" mass="64914">MTDSKSSALKPGDGDDDLSTLRHLLLRPEQRRIEALGERLDNPELHAHDVSRVLPDALRLSAKDNATLRDALAPTVETIIHTSVRRDSRHFADALFPVIGPAIRKAIAEALRQMLQNLSEVLEHSFSRRGLTWRFEAWRTGRPFAEVVLLHSLEFRVEQVFLIHRESGVLLQHLSTGNVAFEDADLVSAMLTAIQDFAHDSFAIAGDQALDSIQMGDLTLWVEQGPEAIIAGAIRGNAPEELRGAFHETLESIHQRQAEALRDFDGDPALFETDAVQQTLQQCLQARYRKDVSRISPLLLILLLLLLTGGGYWIYTELREQQAFDAYLQTLNRAPGIVVTNAVAVNGGYRVQGLRDPLAAEPLSLLGEKDPLDPQRLDLHFEPYQALAPSFVLIRSRRLLQPPETVNLDLDDEVLHLTGHAPLAWISEARRLALALPGVAAVDTSALRDQGRNDLQALQTTLSRQVIRFNVDTTHSETDAQTLQRLAHDLRRLQILARAQGLEPRVMLVGHSDATGTAARNHLLSHRRAEWLHEQLLGLGVDSALLTVRAAGSSEPVSTKTTPAGQAQNRSVTLIVHLTPKEEADE</sequence>
<dbReference type="EMBL" id="UOFU01000147">
    <property type="protein sequence ID" value="VAW98496.1"/>
    <property type="molecule type" value="Genomic_DNA"/>
</dbReference>
<dbReference type="Gene3D" id="3.30.1330.60">
    <property type="entry name" value="OmpA-like domain"/>
    <property type="match status" value="1"/>
</dbReference>
<dbReference type="InterPro" id="IPR006665">
    <property type="entry name" value="OmpA-like"/>
</dbReference>
<reference evidence="3" key="1">
    <citation type="submission" date="2018-06" db="EMBL/GenBank/DDBJ databases">
        <authorList>
            <person name="Zhirakovskaya E."/>
        </authorList>
    </citation>
    <scope>NUCLEOTIDE SEQUENCE</scope>
</reference>